<dbReference type="PATRIC" id="fig|1641875.4.peg.2510"/>
<name>A0A0T5NPU3_9RHOB</name>
<evidence type="ECO:0000259" key="2">
    <source>
        <dbReference type="Pfam" id="PF01478"/>
    </source>
</evidence>
<keyword evidence="1" id="KW-1133">Transmembrane helix</keyword>
<sequence length="166" mass="18246">MDITSWAALWFLPFVTPVCLWVMWSDLRAMRIPNTSVLTLAGIFVVVGLWAVTPFWPDYAWRIAIMAIALVIGFIANAGGLMGAGDSKFIAAAAPFVAPGDWRVIMFLFAANLLACFVTHRLAKHSPLRRLAPDWVSWDRGKKFPMGFALGATLVIYLALGAAYGR</sequence>
<protein>
    <submittedName>
        <fullName evidence="3">Membrane protein</fullName>
    </submittedName>
</protein>
<feature type="transmembrane region" description="Helical" evidence="1">
    <location>
        <begin position="36"/>
        <end position="53"/>
    </location>
</feature>
<feature type="transmembrane region" description="Helical" evidence="1">
    <location>
        <begin position="59"/>
        <end position="83"/>
    </location>
</feature>
<keyword evidence="1" id="KW-0472">Membrane</keyword>
<accession>A0A0T5NPU3</accession>
<dbReference type="STRING" id="1641875.XM53_19845"/>
<feature type="transmembrane region" description="Helical" evidence="1">
    <location>
        <begin position="6"/>
        <end position="24"/>
    </location>
</feature>
<proteinExistence type="predicted"/>
<dbReference type="GO" id="GO:0004190">
    <property type="term" value="F:aspartic-type endopeptidase activity"/>
    <property type="evidence" value="ECO:0007669"/>
    <property type="project" value="InterPro"/>
</dbReference>
<dbReference type="Pfam" id="PF01478">
    <property type="entry name" value="Peptidase_A24"/>
    <property type="match status" value="1"/>
</dbReference>
<dbReference type="AlphaFoldDB" id="A0A0T5NPU3"/>
<dbReference type="EMBL" id="LAXJ01000027">
    <property type="protein sequence ID" value="KRS10800.1"/>
    <property type="molecule type" value="Genomic_DNA"/>
</dbReference>
<evidence type="ECO:0000313" key="3">
    <source>
        <dbReference type="EMBL" id="KRS10800.1"/>
    </source>
</evidence>
<organism evidence="3 4">
    <name type="scientific">Roseovarius atlanticus</name>
    <dbReference type="NCBI Taxonomy" id="1641875"/>
    <lineage>
        <taxon>Bacteria</taxon>
        <taxon>Pseudomonadati</taxon>
        <taxon>Pseudomonadota</taxon>
        <taxon>Alphaproteobacteria</taxon>
        <taxon>Rhodobacterales</taxon>
        <taxon>Roseobacteraceae</taxon>
        <taxon>Roseovarius</taxon>
    </lineage>
</organism>
<keyword evidence="4" id="KW-1185">Reference proteome</keyword>
<dbReference type="GO" id="GO:0016020">
    <property type="term" value="C:membrane"/>
    <property type="evidence" value="ECO:0007669"/>
    <property type="project" value="InterPro"/>
</dbReference>
<dbReference type="InterPro" id="IPR000045">
    <property type="entry name" value="Prepilin_IV_endopep_pep"/>
</dbReference>
<evidence type="ECO:0000313" key="4">
    <source>
        <dbReference type="Proteomes" id="UP000051295"/>
    </source>
</evidence>
<feature type="transmembrane region" description="Helical" evidence="1">
    <location>
        <begin position="104"/>
        <end position="123"/>
    </location>
</feature>
<feature type="domain" description="Prepilin type IV endopeptidase peptidase" evidence="2">
    <location>
        <begin position="16"/>
        <end position="117"/>
    </location>
</feature>
<feature type="transmembrane region" description="Helical" evidence="1">
    <location>
        <begin position="143"/>
        <end position="164"/>
    </location>
</feature>
<evidence type="ECO:0000256" key="1">
    <source>
        <dbReference type="SAM" id="Phobius"/>
    </source>
</evidence>
<dbReference type="OrthoDB" id="7709484at2"/>
<keyword evidence="1" id="KW-0812">Transmembrane</keyword>
<dbReference type="Proteomes" id="UP000051295">
    <property type="component" value="Unassembled WGS sequence"/>
</dbReference>
<comment type="caution">
    <text evidence="3">The sequence shown here is derived from an EMBL/GenBank/DDBJ whole genome shotgun (WGS) entry which is preliminary data.</text>
</comment>
<reference evidence="3 4" key="1">
    <citation type="submission" date="2015-04" db="EMBL/GenBank/DDBJ databases">
        <title>The draft genome sequence of Roseovarius sp.R12b.</title>
        <authorList>
            <person name="Li G."/>
            <person name="Lai Q."/>
            <person name="Shao Z."/>
            <person name="Yan P."/>
        </authorList>
    </citation>
    <scope>NUCLEOTIDE SEQUENCE [LARGE SCALE GENOMIC DNA]</scope>
    <source>
        <strain evidence="3 4">R12B</strain>
    </source>
</reference>
<dbReference type="Gene3D" id="1.20.120.1220">
    <property type="match status" value="1"/>
</dbReference>
<gene>
    <name evidence="3" type="ORF">XM53_19845</name>
</gene>